<evidence type="ECO:0000259" key="1">
    <source>
        <dbReference type="PROSITE" id="PS51186"/>
    </source>
</evidence>
<feature type="non-terminal residue" evidence="2">
    <location>
        <position position="155"/>
    </location>
</feature>
<keyword evidence="2" id="KW-0808">Transferase</keyword>
<dbReference type="RefSeq" id="WP_147350562.1">
    <property type="nucleotide sequence ID" value="NZ_QSHU01000065.1"/>
</dbReference>
<dbReference type="SUPFAM" id="SSF55729">
    <property type="entry name" value="Acyl-CoA N-acyltransferases (Nat)"/>
    <property type="match status" value="1"/>
</dbReference>
<evidence type="ECO:0000313" key="3">
    <source>
        <dbReference type="Proteomes" id="UP000286104"/>
    </source>
</evidence>
<dbReference type="GO" id="GO:0008999">
    <property type="term" value="F:protein-N-terminal-alanine acetyltransferase activity"/>
    <property type="evidence" value="ECO:0007669"/>
    <property type="project" value="TreeGrafter"/>
</dbReference>
<name>A0A413ZV49_9FIRM</name>
<feature type="domain" description="N-acetyltransferase" evidence="1">
    <location>
        <begin position="16"/>
        <end position="155"/>
    </location>
</feature>
<proteinExistence type="predicted"/>
<dbReference type="InterPro" id="IPR016181">
    <property type="entry name" value="Acyl_CoA_acyltransferase"/>
</dbReference>
<comment type="caution">
    <text evidence="2">The sequence shown here is derived from an EMBL/GenBank/DDBJ whole genome shotgun (WGS) entry which is preliminary data.</text>
</comment>
<dbReference type="EMBL" id="QSHU01000065">
    <property type="protein sequence ID" value="RHC33195.1"/>
    <property type="molecule type" value="Genomic_DNA"/>
</dbReference>
<dbReference type="GO" id="GO:0005737">
    <property type="term" value="C:cytoplasm"/>
    <property type="evidence" value="ECO:0007669"/>
    <property type="project" value="TreeGrafter"/>
</dbReference>
<dbReference type="GO" id="GO:1990189">
    <property type="term" value="F:protein N-terminal-serine acetyltransferase activity"/>
    <property type="evidence" value="ECO:0007669"/>
    <property type="project" value="TreeGrafter"/>
</dbReference>
<evidence type="ECO:0000313" key="2">
    <source>
        <dbReference type="EMBL" id="RHC33195.1"/>
    </source>
</evidence>
<dbReference type="AlphaFoldDB" id="A0A413ZV49"/>
<gene>
    <name evidence="2" type="ORF">DW848_16935</name>
</gene>
<dbReference type="PANTHER" id="PTHR43441:SF6">
    <property type="entry name" value="N-ACETYLTRANSFERASE DOMAIN-CONTAINING PROTEIN"/>
    <property type="match status" value="1"/>
</dbReference>
<dbReference type="Proteomes" id="UP000286104">
    <property type="component" value="Unassembled WGS sequence"/>
</dbReference>
<protein>
    <submittedName>
        <fullName evidence="2">N-acetyltransferase</fullName>
    </submittedName>
</protein>
<dbReference type="PROSITE" id="PS51186">
    <property type="entry name" value="GNAT"/>
    <property type="match status" value="1"/>
</dbReference>
<reference evidence="2 3" key="1">
    <citation type="submission" date="2018-08" db="EMBL/GenBank/DDBJ databases">
        <title>A genome reference for cultivated species of the human gut microbiota.</title>
        <authorList>
            <person name="Zou Y."/>
            <person name="Xue W."/>
            <person name="Luo G."/>
        </authorList>
    </citation>
    <scope>NUCLEOTIDE SEQUENCE [LARGE SCALE GENOMIC DNA]</scope>
    <source>
        <strain evidence="2 3">AM36-3AA</strain>
    </source>
</reference>
<dbReference type="PANTHER" id="PTHR43441">
    <property type="entry name" value="RIBOSOMAL-PROTEIN-SERINE ACETYLTRANSFERASE"/>
    <property type="match status" value="1"/>
</dbReference>
<dbReference type="Gene3D" id="3.40.630.30">
    <property type="match status" value="1"/>
</dbReference>
<organism evidence="2 3">
    <name type="scientific">Agathobacter rectalis</name>
    <dbReference type="NCBI Taxonomy" id="39491"/>
    <lineage>
        <taxon>Bacteria</taxon>
        <taxon>Bacillati</taxon>
        <taxon>Bacillota</taxon>
        <taxon>Clostridia</taxon>
        <taxon>Lachnospirales</taxon>
        <taxon>Lachnospiraceae</taxon>
        <taxon>Agathobacter</taxon>
    </lineage>
</organism>
<dbReference type="Pfam" id="PF13302">
    <property type="entry name" value="Acetyltransf_3"/>
    <property type="match status" value="1"/>
</dbReference>
<sequence length="155" mass="17668">MRVETERLYLYPISNDEMRSLIENEADAEMKQAYTEMLEGCLLEPDSRIWYAVWNMELKNVPGTIVGDFCFKGLGKDGIVEIGYGLREEFRHQGYMVETVKVITEWALSMEGVCAVEAETDLKNVASQNVLRRAGFVKNGVIGEEGPRFVYRGKE</sequence>
<dbReference type="InterPro" id="IPR051908">
    <property type="entry name" value="Ribosomal_N-acetyltransferase"/>
</dbReference>
<dbReference type="InterPro" id="IPR000182">
    <property type="entry name" value="GNAT_dom"/>
</dbReference>
<accession>A0A413ZV49</accession>